<dbReference type="InterPro" id="IPR009030">
    <property type="entry name" value="Growth_fac_rcpt_cys_sf"/>
</dbReference>
<feature type="domain" description="Tyrosine-protein kinase ephrin type A/B receptor-like" evidence="4">
    <location>
        <begin position="526"/>
        <end position="562"/>
    </location>
</feature>
<feature type="transmembrane region" description="Helical" evidence="2">
    <location>
        <begin position="1118"/>
        <end position="1142"/>
    </location>
</feature>
<dbReference type="SUPFAM" id="SSF57184">
    <property type="entry name" value="Growth factor receptor domain"/>
    <property type="match status" value="1"/>
</dbReference>
<keyword evidence="2" id="KW-0812">Transmembrane</keyword>
<evidence type="ECO:0000256" key="2">
    <source>
        <dbReference type="SAM" id="Phobius"/>
    </source>
</evidence>
<reference evidence="5 6" key="1">
    <citation type="journal article" date="2015" name="Genome Biol. Evol.">
        <title>Comparative Genomics of a Bacterivorous Green Alga Reveals Evolutionary Causalities and Consequences of Phago-Mixotrophic Mode of Nutrition.</title>
        <authorList>
            <person name="Burns J.A."/>
            <person name="Paasch A."/>
            <person name="Narechania A."/>
            <person name="Kim E."/>
        </authorList>
    </citation>
    <scope>NUCLEOTIDE SEQUENCE [LARGE SCALE GENOMIC DNA]</scope>
    <source>
        <strain evidence="5 6">PLY_AMNH</strain>
    </source>
</reference>
<gene>
    <name evidence="5" type="ORF">CYMTET_21215</name>
</gene>
<protein>
    <recommendedName>
        <fullName evidence="4">Tyrosine-protein kinase ephrin type A/B receptor-like domain-containing protein</fullName>
    </recommendedName>
</protein>
<evidence type="ECO:0000256" key="1">
    <source>
        <dbReference type="SAM" id="MobiDB-lite"/>
    </source>
</evidence>
<dbReference type="EMBL" id="LGRX02010424">
    <property type="protein sequence ID" value="KAK3270386.1"/>
    <property type="molecule type" value="Genomic_DNA"/>
</dbReference>
<accession>A0AAE0G2H8</accession>
<keyword evidence="3" id="KW-0732">Signal</keyword>
<evidence type="ECO:0000313" key="5">
    <source>
        <dbReference type="EMBL" id="KAK3270386.1"/>
    </source>
</evidence>
<dbReference type="PANTHER" id="PTHR11319">
    <property type="entry name" value="G PROTEIN-COUPLED RECEPTOR-RELATED"/>
    <property type="match status" value="1"/>
</dbReference>
<evidence type="ECO:0000259" key="4">
    <source>
        <dbReference type="Pfam" id="PF07699"/>
    </source>
</evidence>
<keyword evidence="2" id="KW-1133">Transmembrane helix</keyword>
<dbReference type="Pfam" id="PF07699">
    <property type="entry name" value="Ephrin_rec_like"/>
    <property type="match status" value="1"/>
</dbReference>
<keyword evidence="6" id="KW-1185">Reference proteome</keyword>
<keyword evidence="2" id="KW-0472">Membrane</keyword>
<evidence type="ECO:0000313" key="6">
    <source>
        <dbReference type="Proteomes" id="UP001190700"/>
    </source>
</evidence>
<feature type="chain" id="PRO_5042224957" description="Tyrosine-protein kinase ephrin type A/B receptor-like domain-containing protein" evidence="3">
    <location>
        <begin position="26"/>
        <end position="1412"/>
    </location>
</feature>
<dbReference type="Proteomes" id="UP001190700">
    <property type="component" value="Unassembled WGS sequence"/>
</dbReference>
<dbReference type="Gene3D" id="2.10.50.10">
    <property type="entry name" value="Tumor Necrosis Factor Receptor, subunit A, domain 2"/>
    <property type="match status" value="2"/>
</dbReference>
<dbReference type="InterPro" id="IPR011641">
    <property type="entry name" value="Tyr-kin_ephrin_A/B_rcpt-like"/>
</dbReference>
<proteinExistence type="predicted"/>
<name>A0AAE0G2H8_9CHLO</name>
<feature type="transmembrane region" description="Helical" evidence="2">
    <location>
        <begin position="797"/>
        <end position="817"/>
    </location>
</feature>
<feature type="signal peptide" evidence="3">
    <location>
        <begin position="1"/>
        <end position="25"/>
    </location>
</feature>
<dbReference type="SMART" id="SM01411">
    <property type="entry name" value="Ephrin_rec_like"/>
    <property type="match status" value="2"/>
</dbReference>
<comment type="caution">
    <text evidence="5">The sequence shown here is derived from an EMBL/GenBank/DDBJ whole genome shotgun (WGS) entry which is preliminary data.</text>
</comment>
<feature type="transmembrane region" description="Helical" evidence="2">
    <location>
        <begin position="927"/>
        <end position="951"/>
    </location>
</feature>
<evidence type="ECO:0000256" key="3">
    <source>
        <dbReference type="SAM" id="SignalP"/>
    </source>
</evidence>
<organism evidence="5 6">
    <name type="scientific">Cymbomonas tetramitiformis</name>
    <dbReference type="NCBI Taxonomy" id="36881"/>
    <lineage>
        <taxon>Eukaryota</taxon>
        <taxon>Viridiplantae</taxon>
        <taxon>Chlorophyta</taxon>
        <taxon>Pyramimonadophyceae</taxon>
        <taxon>Pyramimonadales</taxon>
        <taxon>Pyramimonadaceae</taxon>
        <taxon>Cymbomonas</taxon>
    </lineage>
</organism>
<feature type="transmembrane region" description="Helical" evidence="2">
    <location>
        <begin position="983"/>
        <end position="1005"/>
    </location>
</feature>
<sequence>MAIAKLFPTSLLLAALLLAITQVGASETSGLEHHEEDQRMSSLHRDNESFPAMLQSRSVGSAAAKETARRRSAASIGDPVEDEECTFECNFGELKTTVNVCEAPDNFIAAECVSYREAPAEEICFTDDLPAPPLFDSDGKQIEIVLEYNNWLSQQMITEIAAIYLREKFGFKVVYYDSPSASPPQGSAFRAATGFIHANMEYWYLGKEKDWTKWSTEYGLALLHATGYPGSSGLFSSNWEHEHSDDVYWDYYKEYQKVENSQLLPSLESVNLTSPRYATLSSGEVFQAALCDKSWCESNSFYPQPQCPFDDSTQSSPCHDLFLVSPGWDTGWFEATILNFGLHMRAFYLGAGNYEKVLLDMMSSATPAIFYWYSPDPLLAKLPNKRVYFPEYTPGCSLSHDPTDPYSSGVKCDYPKQELKKVLQAALQNDPDRIPAFNLLRDLQLTEQDLNDMMQLHVQGGGVHTSVWAAACEGLKSNSKLLQTLEELSKMYLVCIGGYFDDVGFCVKCPAGSVVSNNTCAVCQPGSFANETSEACELCPPGNVQPEAGMEHCSPCPAGTKSDDGGVRCVACSPGEYQDVPAMPTCKLCAPGFFSSEDRATACSKCSFAEFAENPGSVACEKCPENTNNWQPMNFQGLSADHYVPVAASDCIPIVGYYGEANVPATECPRGGLCCECSPEIPEELLLEELARNPEGYPCECLSGTVLPYPAHGYIRSTRQTDNMLECPASNACLGAPRNVEGSQLTSSSNVSAADLHPGICSQAYDGSLCGNCRVMYYRNKVSKACQQCPDMSGGQGPLMICAVLFFITVIFVYSLYQGQTFYKNGALVVLIDYLQTQASFFLFDLGWPKSIRMILRAASYVNFQMDMLSHNCMGNAYELTFYSGWVLKMLLPLLGFIIYGVVYAVMQVMGMYGFVEISHAKLWQAYIINGFFFATTLFYAYLINLSFSIFHCKEFDEGTTYLVENPSVECYNSEWTAHAVSLGVAGILVYAIGLLLVGFIFLYVNKPRLKEPVFKRSCGSLYAVFKEEYYYWEVTTKCKKLFMITMVVLFPNNTSLQVWSALVILLFCIILGYISTPYQSNWNNYLDSFASVSNYVTLSSGLYFYSERLSESEELVISVGLIFSLFFTLLMLIHGVVLDYVCYYGQRISQKSALAYIILDHWVVDKLFNSRQAITNEYHWAKKDKMLAQLAFQHQRKRSRIASNSLKQTSMRRSQRQSKFREISNELNEGAQQFFQILHGVRFEDLCCAQQKLLTDFFLYSTDPISPDGIDLLKQVKLHIPQVYNELEKICGDVFEFKSFRELFNKSARGDQSQPDDEQAITLSSLGSTETDKPVGADCNAREDQVFTHNDAGGNDDDHELLLNHQAMKISQSLAQLDTLSSRGNGGKKANADPDHVGVSVPPGVANFDIA</sequence>
<feature type="transmembrane region" description="Helical" evidence="2">
    <location>
        <begin position="1057"/>
        <end position="1077"/>
    </location>
</feature>
<feature type="transmembrane region" description="Helical" evidence="2">
    <location>
        <begin position="890"/>
        <end position="915"/>
    </location>
</feature>
<dbReference type="PANTHER" id="PTHR11319:SF35">
    <property type="entry name" value="OUTER MEMBRANE PROTEIN PMPC-RELATED"/>
    <property type="match status" value="1"/>
</dbReference>
<feature type="region of interest" description="Disordered" evidence="1">
    <location>
        <begin position="1381"/>
        <end position="1401"/>
    </location>
</feature>